<sequence length="547" mass="62124">MVSDKKGQECEGDDFIFEAGVFDVVDSLEKQNATRQNIVDQLVKGYQFAGGLCTLVGKLENELDGSSEEPGTALCFETNVYNMVTKIFQPDDADKIFDMNDGIEWLPDLISHKPWRKLIFELSENYPQCLMLNLAVKIISDAGFQNEINNVCTAANQVEIFSKVFASCIIEVVKAFELGENTKDFQMTLDELLKVSCYDEHTYYYTQAALKSIAQNNSQAIVSLCNQISQILRISVKDKVLESTALLLYSSQASGGEFSSDVIQSILDMVSKQTLSPTDVHQLYQVYYDPNPPPAEIIRDPIFIKILLNSVFNVNTSKLSPEYRSKYVYLLAYAASVGEVNKNGMRIQTKIELDHVRNKIEELIDKLDWADDLVTILSDIVELIELPILSLAMLTYVESIVLKDDVMSEPQTVHLVLIDKVATLHPNMRNRVFRLLCRLYECQSSKNEIAELVISRQKVVIDRFIHLLSCGYVLPVLELVPRLYEEGNIDVSLVRYFGVEVLEMTSPPYSDEFCKRLYPLITRSEIFDKVTIEKQKQISQFISYVNS</sequence>
<dbReference type="AlphaFoldDB" id="A0A1I7S7A7"/>
<dbReference type="WBParaSite" id="BXY_0889600.1">
    <property type="protein sequence ID" value="BXY_0889600.1"/>
    <property type="gene ID" value="BXY_0889600"/>
</dbReference>
<dbReference type="PANTHER" id="PTHR12144:SF0">
    <property type="entry name" value="NEGATIVE ELONGATION FACTOR C_D"/>
    <property type="match status" value="1"/>
</dbReference>
<comment type="similarity">
    <text evidence="2">Belongs to the NELF-D family.</text>
</comment>
<keyword evidence="3" id="KW-0678">Repressor</keyword>
<protein>
    <submittedName>
        <fullName evidence="7">(pine wood nematode) hypothetical protein</fullName>
    </submittedName>
</protein>
<evidence type="ECO:0000313" key="8">
    <source>
        <dbReference type="Proteomes" id="UP000095284"/>
    </source>
</evidence>
<evidence type="ECO:0000256" key="1">
    <source>
        <dbReference type="ARBA" id="ARBA00004123"/>
    </source>
</evidence>
<dbReference type="InterPro" id="IPR006942">
    <property type="entry name" value="TH1"/>
</dbReference>
<organism evidence="8 10">
    <name type="scientific">Bursaphelenchus xylophilus</name>
    <name type="common">Pinewood nematode worm</name>
    <name type="synonym">Aphelenchoides xylophilus</name>
    <dbReference type="NCBI Taxonomy" id="6326"/>
    <lineage>
        <taxon>Eukaryota</taxon>
        <taxon>Metazoa</taxon>
        <taxon>Ecdysozoa</taxon>
        <taxon>Nematoda</taxon>
        <taxon>Chromadorea</taxon>
        <taxon>Rhabditida</taxon>
        <taxon>Tylenchina</taxon>
        <taxon>Tylenchomorpha</taxon>
        <taxon>Aphelenchoidea</taxon>
        <taxon>Aphelenchoididae</taxon>
        <taxon>Bursaphelenchus</taxon>
    </lineage>
</organism>
<reference evidence="7" key="2">
    <citation type="submission" date="2020-09" db="EMBL/GenBank/DDBJ databases">
        <authorList>
            <person name="Kikuchi T."/>
        </authorList>
    </citation>
    <scope>NUCLEOTIDE SEQUENCE</scope>
    <source>
        <strain evidence="7">Ka4C1</strain>
    </source>
</reference>
<evidence type="ECO:0000256" key="4">
    <source>
        <dbReference type="ARBA" id="ARBA00023015"/>
    </source>
</evidence>
<dbReference type="OrthoDB" id="511287at2759"/>
<dbReference type="SMR" id="A0A1I7S7A7"/>
<dbReference type="EMBL" id="CAJFCV020000001">
    <property type="protein sequence ID" value="CAG9084832.1"/>
    <property type="molecule type" value="Genomic_DNA"/>
</dbReference>
<evidence type="ECO:0000256" key="5">
    <source>
        <dbReference type="ARBA" id="ARBA00023163"/>
    </source>
</evidence>
<keyword evidence="5" id="KW-0804">Transcription</keyword>
<gene>
    <name evidence="7" type="ORF">BXYJ_LOCUS1527</name>
</gene>
<dbReference type="EMBL" id="CAJFDI010000001">
    <property type="protein sequence ID" value="CAD5209621.1"/>
    <property type="molecule type" value="Genomic_DNA"/>
</dbReference>
<dbReference type="Proteomes" id="UP000582659">
    <property type="component" value="Unassembled WGS sequence"/>
</dbReference>
<dbReference type="PANTHER" id="PTHR12144">
    <property type="entry name" value="NEGATIVE ELONGATION FACTOR D"/>
    <property type="match status" value="1"/>
</dbReference>
<evidence type="ECO:0000313" key="9">
    <source>
        <dbReference type="Proteomes" id="UP000659654"/>
    </source>
</evidence>
<dbReference type="GO" id="GO:0034244">
    <property type="term" value="P:negative regulation of transcription elongation by RNA polymerase II"/>
    <property type="evidence" value="ECO:0007669"/>
    <property type="project" value="TreeGrafter"/>
</dbReference>
<evidence type="ECO:0000313" key="7">
    <source>
        <dbReference type="EMBL" id="CAD5209621.1"/>
    </source>
</evidence>
<keyword evidence="9" id="KW-1185">Reference proteome</keyword>
<dbReference type="Proteomes" id="UP000659654">
    <property type="component" value="Unassembled WGS sequence"/>
</dbReference>
<accession>A0A1I7S7A7</accession>
<evidence type="ECO:0000313" key="10">
    <source>
        <dbReference type="WBParaSite" id="BXY_0889600.1"/>
    </source>
</evidence>
<evidence type="ECO:0000256" key="3">
    <source>
        <dbReference type="ARBA" id="ARBA00022491"/>
    </source>
</evidence>
<dbReference type="GO" id="GO:0003723">
    <property type="term" value="F:RNA binding"/>
    <property type="evidence" value="ECO:0007669"/>
    <property type="project" value="TreeGrafter"/>
</dbReference>
<comment type="subcellular location">
    <subcellularLocation>
        <location evidence="1">Nucleus</location>
    </subcellularLocation>
</comment>
<dbReference type="eggNOG" id="ENOG502QPUE">
    <property type="taxonomic scope" value="Eukaryota"/>
</dbReference>
<evidence type="ECO:0000256" key="6">
    <source>
        <dbReference type="ARBA" id="ARBA00023242"/>
    </source>
</evidence>
<keyword evidence="4" id="KW-0805">Transcription regulation</keyword>
<keyword evidence="6" id="KW-0539">Nucleus</keyword>
<dbReference type="GO" id="GO:0032021">
    <property type="term" value="C:NELF complex"/>
    <property type="evidence" value="ECO:0007669"/>
    <property type="project" value="TreeGrafter"/>
</dbReference>
<dbReference type="Pfam" id="PF04858">
    <property type="entry name" value="TH1"/>
    <property type="match status" value="1"/>
</dbReference>
<reference evidence="10" key="1">
    <citation type="submission" date="2016-11" db="UniProtKB">
        <authorList>
            <consortium name="WormBaseParasite"/>
        </authorList>
    </citation>
    <scope>IDENTIFICATION</scope>
</reference>
<evidence type="ECO:0000256" key="2">
    <source>
        <dbReference type="ARBA" id="ARBA00005726"/>
    </source>
</evidence>
<name>A0A1I7S7A7_BURXY</name>
<proteinExistence type="inferred from homology"/>
<dbReference type="Proteomes" id="UP000095284">
    <property type="component" value="Unplaced"/>
</dbReference>